<dbReference type="PANTHER" id="PTHR21310">
    <property type="entry name" value="AMINOGLYCOSIDE PHOSPHOTRANSFERASE-RELATED-RELATED"/>
    <property type="match status" value="1"/>
</dbReference>
<dbReference type="PANTHER" id="PTHR21310:SF15">
    <property type="entry name" value="AMINOGLYCOSIDE PHOSPHOTRANSFERASE DOMAIN-CONTAINING PROTEIN"/>
    <property type="match status" value="1"/>
</dbReference>
<dbReference type="Gene3D" id="3.90.1200.10">
    <property type="match status" value="1"/>
</dbReference>
<dbReference type="InParanoid" id="A0A409YUM6"/>
<dbReference type="SUPFAM" id="SSF56112">
    <property type="entry name" value="Protein kinase-like (PK-like)"/>
    <property type="match status" value="1"/>
</dbReference>
<keyword evidence="4" id="KW-1185">Reference proteome</keyword>
<feature type="region of interest" description="Disordered" evidence="1">
    <location>
        <begin position="1"/>
        <end position="24"/>
    </location>
</feature>
<dbReference type="Pfam" id="PF01636">
    <property type="entry name" value="APH"/>
    <property type="match status" value="1"/>
</dbReference>
<dbReference type="OrthoDB" id="8300194at2759"/>
<dbReference type="InterPro" id="IPR011009">
    <property type="entry name" value="Kinase-like_dom_sf"/>
</dbReference>
<evidence type="ECO:0000313" key="4">
    <source>
        <dbReference type="Proteomes" id="UP000284706"/>
    </source>
</evidence>
<dbReference type="CDD" id="cd05120">
    <property type="entry name" value="APH_ChoK_like"/>
    <property type="match status" value="1"/>
</dbReference>
<feature type="domain" description="Aminoglycoside phosphotransferase" evidence="2">
    <location>
        <begin position="110"/>
        <end position="256"/>
    </location>
</feature>
<evidence type="ECO:0000259" key="2">
    <source>
        <dbReference type="Pfam" id="PF01636"/>
    </source>
</evidence>
<organism evidence="3 4">
    <name type="scientific">Gymnopilus dilepis</name>
    <dbReference type="NCBI Taxonomy" id="231916"/>
    <lineage>
        <taxon>Eukaryota</taxon>
        <taxon>Fungi</taxon>
        <taxon>Dikarya</taxon>
        <taxon>Basidiomycota</taxon>
        <taxon>Agaricomycotina</taxon>
        <taxon>Agaricomycetes</taxon>
        <taxon>Agaricomycetidae</taxon>
        <taxon>Agaricales</taxon>
        <taxon>Agaricineae</taxon>
        <taxon>Hymenogastraceae</taxon>
        <taxon>Gymnopilus</taxon>
    </lineage>
</organism>
<dbReference type="InterPro" id="IPR002575">
    <property type="entry name" value="Aminoglycoside_PTrfase"/>
</dbReference>
<dbReference type="Proteomes" id="UP000284706">
    <property type="component" value="Unassembled WGS sequence"/>
</dbReference>
<name>A0A409YUM6_9AGAR</name>
<dbReference type="STRING" id="231916.A0A409YUM6"/>
<evidence type="ECO:0000313" key="3">
    <source>
        <dbReference type="EMBL" id="PPR06700.1"/>
    </source>
</evidence>
<reference evidence="3 4" key="1">
    <citation type="journal article" date="2018" name="Evol. Lett.">
        <title>Horizontal gene cluster transfer increased hallucinogenic mushroom diversity.</title>
        <authorList>
            <person name="Reynolds H.T."/>
            <person name="Vijayakumar V."/>
            <person name="Gluck-Thaler E."/>
            <person name="Korotkin H.B."/>
            <person name="Matheny P.B."/>
            <person name="Slot J.C."/>
        </authorList>
    </citation>
    <scope>NUCLEOTIDE SEQUENCE [LARGE SCALE GENOMIC DNA]</scope>
    <source>
        <strain evidence="3 4">SRW20</strain>
    </source>
</reference>
<sequence length="288" mass="32719">MPQDLVDEVTNLESEVEEAANEEPSYIHTVAPDPRRSDPIDNPVWSSIFLPRTMLYLTCVQRIAEEGCTAITEQKKYYEIDNVFVKRNLTPSEWAINIYGHLLIPYKCKERLKNEAAAIRYIKANTSIPVPNIRCAFEDHGRFYLMTDIVPGVQMANLPDDVKGQVIKEVDGYVAQMHAIKSKVMGGFAGDVILPYRLSQFLSPDDDAKFRDADTPEFVLCHNDLSQHNIIVDEETLKVNAILDWEYAGFFPPEFDGKFYLRPGPSVALEGELDDVEELFQVIDAWAI</sequence>
<gene>
    <name evidence="3" type="ORF">CVT26_001367</name>
</gene>
<dbReference type="EMBL" id="NHYE01000255">
    <property type="protein sequence ID" value="PPR06700.1"/>
    <property type="molecule type" value="Genomic_DNA"/>
</dbReference>
<accession>A0A409YUM6</accession>
<protein>
    <recommendedName>
        <fullName evidence="2">Aminoglycoside phosphotransferase domain-containing protein</fullName>
    </recommendedName>
</protein>
<dbReference type="InterPro" id="IPR051678">
    <property type="entry name" value="AGP_Transferase"/>
</dbReference>
<comment type="caution">
    <text evidence="3">The sequence shown here is derived from an EMBL/GenBank/DDBJ whole genome shotgun (WGS) entry which is preliminary data.</text>
</comment>
<evidence type="ECO:0000256" key="1">
    <source>
        <dbReference type="SAM" id="MobiDB-lite"/>
    </source>
</evidence>
<proteinExistence type="predicted"/>
<dbReference type="AlphaFoldDB" id="A0A409YUM6"/>